<dbReference type="InterPro" id="IPR020805">
    <property type="entry name" value="Cell_div_FtsZ_CS"/>
</dbReference>
<feature type="binding site" evidence="5">
    <location>
        <position position="159"/>
    </location>
    <ligand>
        <name>GTP</name>
        <dbReference type="ChEBI" id="CHEBI:37565"/>
    </ligand>
</feature>
<dbReference type="FunFam" id="3.40.50.1440:FF:000001">
    <property type="entry name" value="Cell division protein FtsZ"/>
    <property type="match status" value="1"/>
</dbReference>
<dbReference type="GO" id="GO:0043093">
    <property type="term" value="P:FtsZ-dependent cytokinesis"/>
    <property type="evidence" value="ECO:0007669"/>
    <property type="project" value="UniProtKB-UniRule"/>
</dbReference>
<dbReference type="HAMAP" id="MF_00909">
    <property type="entry name" value="FtsZ"/>
    <property type="match status" value="1"/>
</dbReference>
<dbReference type="PROSITE" id="PS01135">
    <property type="entry name" value="FTSZ_2"/>
    <property type="match status" value="1"/>
</dbReference>
<dbReference type="SMART" id="SM00865">
    <property type="entry name" value="Tubulin_C"/>
    <property type="match status" value="1"/>
</dbReference>
<evidence type="ECO:0000259" key="8">
    <source>
        <dbReference type="SMART" id="SM00864"/>
    </source>
</evidence>
<keyword evidence="5 7" id="KW-0132">Cell division</keyword>
<accession>A0AAF0ID74</accession>
<evidence type="ECO:0000313" key="11">
    <source>
        <dbReference type="Proteomes" id="UP000186851"/>
    </source>
</evidence>
<comment type="subunit">
    <text evidence="5">Homodimer. Polymerizes to form a dynamic ring structure in a strictly GTP-dependent manner. Interacts directly with several other division proteins.</text>
</comment>
<keyword evidence="3 5" id="KW-0342">GTP-binding</keyword>
<evidence type="ECO:0000256" key="3">
    <source>
        <dbReference type="ARBA" id="ARBA00023134"/>
    </source>
</evidence>
<dbReference type="GO" id="GO:0003924">
    <property type="term" value="F:GTPase activity"/>
    <property type="evidence" value="ECO:0007669"/>
    <property type="project" value="UniProtKB-UniRule"/>
</dbReference>
<feature type="binding site" evidence="5">
    <location>
        <position position="163"/>
    </location>
    <ligand>
        <name>GTP</name>
        <dbReference type="ChEBI" id="CHEBI:37565"/>
    </ligand>
</feature>
<reference evidence="10" key="1">
    <citation type="journal article" date="2017" name="Nature">
        <title>Asgard archaea illuminate the origin of eukaryotic cellular complexity.</title>
        <authorList>
            <person name="Zaremba-Niedzwiedzka K."/>
            <person name="Caceres E.F."/>
            <person name="Saw J.H."/>
            <person name="Backstrom D."/>
            <person name="Juzokaite L."/>
            <person name="Vancaester E."/>
            <person name="Seitz K.W."/>
            <person name="Anantharaman K."/>
            <person name="Starnawski P."/>
            <person name="Kjeldsen K.U."/>
            <person name="Scott M.B."/>
            <person name="Nunoura T."/>
            <person name="Banfield J.F."/>
            <person name="Schramm A."/>
            <person name="Baker B.J."/>
            <person name="Spang A."/>
            <person name="Ettema T.J.G."/>
        </authorList>
    </citation>
    <scope>NUCLEOTIDE SEQUENCE</scope>
    <source>
        <strain evidence="10">LCB_4</strain>
    </source>
</reference>
<keyword evidence="2 5" id="KW-0547">Nucleotide-binding</keyword>
<dbReference type="PROSITE" id="PS01134">
    <property type="entry name" value="FTSZ_1"/>
    <property type="match status" value="1"/>
</dbReference>
<reference evidence="10" key="2">
    <citation type="journal article" date="2022" name="Nat. Microbiol.">
        <title>A closed Candidatus Odinarchaeum chromosome exposes Asgard archaeal viruses.</title>
        <authorList>
            <person name="Tamarit D."/>
            <person name="Caceres E.F."/>
            <person name="Krupovic M."/>
            <person name="Nijland R."/>
            <person name="Eme L."/>
            <person name="Robinson N.P."/>
            <person name="Ettema T.J.G."/>
        </authorList>
    </citation>
    <scope>NUCLEOTIDE SEQUENCE</scope>
    <source>
        <strain evidence="10">LCB_4</strain>
    </source>
</reference>
<evidence type="ECO:0000256" key="4">
    <source>
        <dbReference type="ARBA" id="ARBA00023210"/>
    </source>
</evidence>
<dbReference type="Gene3D" id="3.40.50.1440">
    <property type="entry name" value="Tubulin/FtsZ, GTPase domain"/>
    <property type="match status" value="1"/>
</dbReference>
<dbReference type="Proteomes" id="UP000186851">
    <property type="component" value="Chromosome"/>
</dbReference>
<organism evidence="10 11">
    <name type="scientific">Odinarchaeota yellowstonii (strain LCB_4)</name>
    <dbReference type="NCBI Taxonomy" id="1841599"/>
    <lineage>
        <taxon>Archaea</taxon>
        <taxon>Promethearchaeati</taxon>
        <taxon>Candidatus Odinarchaeota</taxon>
        <taxon>Candidatus Odinarchaeia</taxon>
        <taxon>Candidatus Odinarchaeales</taxon>
        <taxon>Candidatus Odinarchaeaceae</taxon>
        <taxon>Candidatus Odinarchaeum</taxon>
    </lineage>
</organism>
<keyword evidence="5" id="KW-0963">Cytoplasm</keyword>
<dbReference type="SMART" id="SM00864">
    <property type="entry name" value="Tubulin"/>
    <property type="match status" value="1"/>
</dbReference>
<dbReference type="PANTHER" id="PTHR30314:SF3">
    <property type="entry name" value="MITOCHONDRIAL DIVISION PROTEIN FSZA"/>
    <property type="match status" value="1"/>
</dbReference>
<dbReference type="CDD" id="cd02201">
    <property type="entry name" value="FtsZ_type1"/>
    <property type="match status" value="1"/>
</dbReference>
<proteinExistence type="inferred from homology"/>
<dbReference type="SUPFAM" id="SSF52490">
    <property type="entry name" value="Tubulin nucleotide-binding domain-like"/>
    <property type="match status" value="1"/>
</dbReference>
<feature type="binding site" evidence="5">
    <location>
        <begin position="128"/>
        <end position="130"/>
    </location>
    <ligand>
        <name>GTP</name>
        <dbReference type="ChEBI" id="CHEBI:37565"/>
    </ligand>
</feature>
<dbReference type="InterPro" id="IPR024757">
    <property type="entry name" value="FtsZ_C"/>
</dbReference>
<evidence type="ECO:0000259" key="9">
    <source>
        <dbReference type="SMART" id="SM00865"/>
    </source>
</evidence>
<dbReference type="InterPro" id="IPR000158">
    <property type="entry name" value="Cell_div_FtsZ"/>
</dbReference>
<evidence type="ECO:0000256" key="6">
    <source>
        <dbReference type="NCBIfam" id="TIGR00065"/>
    </source>
</evidence>
<dbReference type="KEGG" id="oyw:OdinLCB4_002530"/>
<feature type="binding site" evidence="5">
    <location>
        <position position="206"/>
    </location>
    <ligand>
        <name>GTP</name>
        <dbReference type="ChEBI" id="CHEBI:37565"/>
    </ligand>
</feature>
<dbReference type="GO" id="GO:0032153">
    <property type="term" value="C:cell division site"/>
    <property type="evidence" value="ECO:0007669"/>
    <property type="project" value="UniProtKB-UniRule"/>
</dbReference>
<comment type="function">
    <text evidence="5">Essential cell division protein that forms a contractile ring structure (Z ring) at the future cell division site. The regulation of the ring assembly controls the timing and the location of cell division. One of the functions of the FtsZ ring is to recruit other cell division proteins to the septum to produce a new cell wall between the dividing cells. Binds GTP and shows GTPase activity.</text>
</comment>
<dbReference type="GO" id="GO:0005737">
    <property type="term" value="C:cytoplasm"/>
    <property type="evidence" value="ECO:0007669"/>
    <property type="project" value="UniProtKB-SubCell"/>
</dbReference>
<evidence type="ECO:0000256" key="1">
    <source>
        <dbReference type="ARBA" id="ARBA00009690"/>
    </source>
</evidence>
<keyword evidence="4 5" id="KW-0717">Septation</keyword>
<feature type="binding site" evidence="5">
    <location>
        <begin position="42"/>
        <end position="46"/>
    </location>
    <ligand>
        <name>GTP</name>
        <dbReference type="ChEBI" id="CHEBI:37565"/>
    </ligand>
</feature>
<dbReference type="GO" id="GO:0051258">
    <property type="term" value="P:protein polymerization"/>
    <property type="evidence" value="ECO:0007669"/>
    <property type="project" value="UniProtKB-UniRule"/>
</dbReference>
<dbReference type="InterPro" id="IPR018316">
    <property type="entry name" value="Tubulin/FtsZ_2-layer-sand-dom"/>
</dbReference>
<dbReference type="NCBIfam" id="TIGR00065">
    <property type="entry name" value="ftsZ"/>
    <property type="match status" value="1"/>
</dbReference>
<dbReference type="InterPro" id="IPR036525">
    <property type="entry name" value="Tubulin/FtsZ_GTPase_sf"/>
</dbReference>
<dbReference type="Pfam" id="PF12327">
    <property type="entry name" value="FtsZ_C"/>
    <property type="match status" value="1"/>
</dbReference>
<protein>
    <recommendedName>
        <fullName evidence="5 6">Cell division protein FtsZ</fullName>
    </recommendedName>
</protein>
<dbReference type="EMBL" id="CP091871">
    <property type="protein sequence ID" value="WEU40812.1"/>
    <property type="molecule type" value="Genomic_DNA"/>
</dbReference>
<dbReference type="PANTHER" id="PTHR30314">
    <property type="entry name" value="CELL DIVISION PROTEIN FTSZ-RELATED"/>
    <property type="match status" value="1"/>
</dbReference>
<dbReference type="InterPro" id="IPR008280">
    <property type="entry name" value="Tub_FtsZ_C"/>
</dbReference>
<dbReference type="GO" id="GO:0005525">
    <property type="term" value="F:GTP binding"/>
    <property type="evidence" value="ECO:0007669"/>
    <property type="project" value="UniProtKB-UniRule"/>
</dbReference>
<evidence type="ECO:0000256" key="2">
    <source>
        <dbReference type="ARBA" id="ARBA00022741"/>
    </source>
</evidence>
<feature type="domain" description="Tubulin/FtsZ GTPase" evidence="8">
    <location>
        <begin position="34"/>
        <end position="224"/>
    </location>
</feature>
<comment type="similarity">
    <text evidence="1 5 7">Belongs to the FtsZ family.</text>
</comment>
<feature type="domain" description="Tubulin/FtsZ 2-layer sandwich" evidence="9">
    <location>
        <begin position="226"/>
        <end position="343"/>
    </location>
</feature>
<evidence type="ECO:0000313" key="10">
    <source>
        <dbReference type="EMBL" id="WEU40812.1"/>
    </source>
</evidence>
<dbReference type="InterPro" id="IPR003008">
    <property type="entry name" value="Tubulin_FtsZ_GTPase"/>
</dbReference>
<name>A0AAF0ID74_ODILC</name>
<dbReference type="AlphaFoldDB" id="A0AAF0ID74"/>
<dbReference type="InterPro" id="IPR045061">
    <property type="entry name" value="FtsZ/CetZ"/>
</dbReference>
<dbReference type="Pfam" id="PF00091">
    <property type="entry name" value="Tubulin"/>
    <property type="match status" value="1"/>
</dbReference>
<evidence type="ECO:0000256" key="5">
    <source>
        <dbReference type="HAMAP-Rule" id="MF_00909"/>
    </source>
</evidence>
<sequence>MRTLIKSALSKARVEDYTKEDSEIEDTLRDAKAKITVIGVGGAGNNTITRLKMEGVEGATTVAVNTDAQGLLHTISDQKILLGKQLTKGLGAGNDPKIGEAAAKEAIEELREVVKSDMIFITCGLGGGTGTGAAPVIAELAKEEKALTVSIVTLPFKAEGVKREANARWGLEQLLKVCDSVIVIPNDRILEIAPELSLNEAFRLADEILIGGVKGITELIFKPGLINLDFADVKKVMNNKGTAIIGMAESASNNSAVEAVELAISNPLLDVDVSKASAALINLCGGPNLTIKHAEEAIRCVAKKIREDAEIIWGVIIDQDMGKLTRATVILSGLQPRQLDENQIDKKVINKSAKLALDEL</sequence>
<evidence type="ECO:0000256" key="7">
    <source>
        <dbReference type="RuleBase" id="RU003360"/>
    </source>
</evidence>
<gene>
    <name evidence="5 10" type="primary">ftsZ</name>
    <name evidence="10" type="ORF">OdinLCB4_002530</name>
</gene>
<dbReference type="SUPFAM" id="SSF55307">
    <property type="entry name" value="Tubulin C-terminal domain-like"/>
    <property type="match status" value="1"/>
</dbReference>
<dbReference type="PRINTS" id="PR00423">
    <property type="entry name" value="CELLDVISFTSZ"/>
</dbReference>
<keyword evidence="5 7" id="KW-0131">Cell cycle</keyword>
<dbReference type="EMDB" id="EMD-64825"/>
<comment type="subcellular location">
    <subcellularLocation>
        <location evidence="5">Cytoplasm</location>
    </subcellularLocation>
    <text evidence="5">Assembles at midcell at the inner surface of the cytoplasmic membrane.</text>
</comment>